<evidence type="ECO:0000313" key="6">
    <source>
        <dbReference type="Proteomes" id="UP000531840"/>
    </source>
</evidence>
<dbReference type="RefSeq" id="WP_179940184.1">
    <property type="nucleotide sequence ID" value="NZ_JACBYF010000002.1"/>
</dbReference>
<gene>
    <name evidence="5" type="ORF">HZY85_01625</name>
</gene>
<proteinExistence type="predicted"/>
<dbReference type="InterPro" id="IPR011856">
    <property type="entry name" value="tRNA_endonuc-like_dom_sf"/>
</dbReference>
<dbReference type="EMBL" id="JACBYF010000002">
    <property type="protein sequence ID" value="NYS46895.1"/>
    <property type="molecule type" value="Genomic_DNA"/>
</dbReference>
<protein>
    <submittedName>
        <fullName evidence="5">VRR-NUC domain-containing protein</fullName>
    </submittedName>
</protein>
<evidence type="ECO:0000256" key="3">
    <source>
        <dbReference type="ARBA" id="ARBA00022801"/>
    </source>
</evidence>
<dbReference type="InterPro" id="IPR014883">
    <property type="entry name" value="VRR_NUC"/>
</dbReference>
<comment type="caution">
    <text evidence="5">The sequence shown here is derived from an EMBL/GenBank/DDBJ whole genome shotgun (WGS) entry which is preliminary data.</text>
</comment>
<dbReference type="Proteomes" id="UP000531840">
    <property type="component" value="Unassembled WGS sequence"/>
</dbReference>
<name>A0ABX2SXD3_9BACL</name>
<keyword evidence="6" id="KW-1185">Reference proteome</keyword>
<dbReference type="Gene3D" id="3.40.1350.10">
    <property type="match status" value="1"/>
</dbReference>
<keyword evidence="3" id="KW-0378">Hydrolase</keyword>
<evidence type="ECO:0000313" key="5">
    <source>
        <dbReference type="EMBL" id="NYS46895.1"/>
    </source>
</evidence>
<organism evidence="5 6">
    <name type="scientific">Gemelliphila palaticanis</name>
    <dbReference type="NCBI Taxonomy" id="81950"/>
    <lineage>
        <taxon>Bacteria</taxon>
        <taxon>Bacillati</taxon>
        <taxon>Bacillota</taxon>
        <taxon>Bacilli</taxon>
        <taxon>Bacillales</taxon>
        <taxon>Gemellaceae</taxon>
        <taxon>Gemelliphila</taxon>
    </lineage>
</organism>
<evidence type="ECO:0000259" key="4">
    <source>
        <dbReference type="SMART" id="SM00990"/>
    </source>
</evidence>
<accession>A0ABX2SXD3</accession>
<dbReference type="SMART" id="SM00990">
    <property type="entry name" value="VRR_NUC"/>
    <property type="match status" value="1"/>
</dbReference>
<keyword evidence="2" id="KW-0540">Nuclease</keyword>
<feature type="domain" description="VRR-NUC" evidence="4">
    <location>
        <begin position="1"/>
        <end position="81"/>
    </location>
</feature>
<comment type="cofactor">
    <cofactor evidence="1">
        <name>Mg(2+)</name>
        <dbReference type="ChEBI" id="CHEBI:18420"/>
    </cofactor>
</comment>
<reference evidence="5 6" key="1">
    <citation type="submission" date="2020-07" db="EMBL/GenBank/DDBJ databases">
        <title>MOT database genomes.</title>
        <authorList>
            <person name="Joseph S."/>
            <person name="Aduse-Opoku J."/>
            <person name="Hashim A."/>
            <person name="Wade W."/>
            <person name="Curtis M."/>
        </authorList>
    </citation>
    <scope>NUCLEOTIDE SEQUENCE [LARGE SCALE GENOMIC DNA]</scope>
    <source>
        <strain evidence="5 6">CIP 106318</strain>
    </source>
</reference>
<sequence>MTEKEIEKYLTREVKNMGGLCIKFTSPSLVGIPDRIVLLPNGKIGFVEVKVKGKKPRLIQEKRIKDLEKLGFKCFLLDDKDQVGGIIYEIYSS</sequence>
<evidence type="ECO:0000256" key="2">
    <source>
        <dbReference type="ARBA" id="ARBA00022722"/>
    </source>
</evidence>
<evidence type="ECO:0000256" key="1">
    <source>
        <dbReference type="ARBA" id="ARBA00001946"/>
    </source>
</evidence>